<proteinExistence type="predicted"/>
<dbReference type="Proteomes" id="UP001311730">
    <property type="component" value="Unassembled WGS sequence"/>
</dbReference>
<evidence type="ECO:0000313" key="2">
    <source>
        <dbReference type="Proteomes" id="UP001311730"/>
    </source>
</evidence>
<dbReference type="RefSeq" id="WP_314995626.1">
    <property type="nucleotide sequence ID" value="NZ_JAYKBW010000002.1"/>
</dbReference>
<reference evidence="1 2" key="1">
    <citation type="submission" date="2023-12" db="EMBL/GenBank/DDBJ databases">
        <title>Genomic sequences of Capnocytophaga and Parvimonas strains.</title>
        <authorList>
            <person name="Watt R.M."/>
            <person name="Wang M."/>
            <person name="Yang T."/>
            <person name="Tong W.M."/>
        </authorList>
    </citation>
    <scope>NUCLEOTIDE SEQUENCE [LARGE SCALE GENOMIC DNA]</scope>
    <source>
        <strain evidence="1 2">CCUG 13096</strain>
    </source>
</reference>
<evidence type="ECO:0000313" key="1">
    <source>
        <dbReference type="EMBL" id="MEB3073980.1"/>
    </source>
</evidence>
<dbReference type="EMBL" id="JAYKBW010000002">
    <property type="protein sequence ID" value="MEB3073980.1"/>
    <property type="molecule type" value="Genomic_DNA"/>
</dbReference>
<sequence>MKRTIIDLVYLLKIKYKMFFGNEKNLNNLYYYILGYIGAKIDEGVEEIIDKEFVYNFDGWLYKKYDDKFDHPVPWNIVYNTLFIDEEEKLNTFYSDFDDFIKENISE</sequence>
<keyword evidence="2" id="KW-1185">Reference proteome</keyword>
<name>A0ABU5Z4X5_9FLAO</name>
<protein>
    <submittedName>
        <fullName evidence="1">Uncharacterized protein</fullName>
    </submittedName>
</protein>
<organism evidence="1 2">
    <name type="scientific">Capnocytophaga gingivalis</name>
    <dbReference type="NCBI Taxonomy" id="1017"/>
    <lineage>
        <taxon>Bacteria</taxon>
        <taxon>Pseudomonadati</taxon>
        <taxon>Bacteroidota</taxon>
        <taxon>Flavobacteriia</taxon>
        <taxon>Flavobacteriales</taxon>
        <taxon>Flavobacteriaceae</taxon>
        <taxon>Capnocytophaga</taxon>
    </lineage>
</organism>
<gene>
    <name evidence="1" type="ORF">VJJ08_01515</name>
</gene>
<comment type="caution">
    <text evidence="1">The sequence shown here is derived from an EMBL/GenBank/DDBJ whole genome shotgun (WGS) entry which is preliminary data.</text>
</comment>
<accession>A0ABU5Z4X5</accession>